<feature type="domain" description="GST C-terminal" evidence="2">
    <location>
        <begin position="94"/>
        <end position="213"/>
    </location>
</feature>
<dbReference type="Pfam" id="PF13410">
    <property type="entry name" value="GST_C_2"/>
    <property type="match status" value="1"/>
</dbReference>
<evidence type="ECO:0000259" key="2">
    <source>
        <dbReference type="PROSITE" id="PS50405"/>
    </source>
</evidence>
<dbReference type="InterPro" id="IPR010987">
    <property type="entry name" value="Glutathione-S-Trfase_C-like"/>
</dbReference>
<dbReference type="SFLD" id="SFLDG00358">
    <property type="entry name" value="Main_(cytGST)"/>
    <property type="match status" value="1"/>
</dbReference>
<name>A0A128F273_9GAMM</name>
<dbReference type="PROSITE" id="PS51354">
    <property type="entry name" value="GLUTAREDOXIN_2"/>
    <property type="match status" value="1"/>
</dbReference>
<dbReference type="Proteomes" id="UP000073601">
    <property type="component" value="Unassembled WGS sequence"/>
</dbReference>
<dbReference type="Gene3D" id="1.20.1050.10">
    <property type="match status" value="1"/>
</dbReference>
<dbReference type="PROSITE" id="PS50404">
    <property type="entry name" value="GST_NTER"/>
    <property type="match status" value="1"/>
</dbReference>
<organism evidence="3 4">
    <name type="scientific">Grimontia marina</name>
    <dbReference type="NCBI Taxonomy" id="646534"/>
    <lineage>
        <taxon>Bacteria</taxon>
        <taxon>Pseudomonadati</taxon>
        <taxon>Pseudomonadota</taxon>
        <taxon>Gammaproteobacteria</taxon>
        <taxon>Vibrionales</taxon>
        <taxon>Vibrionaceae</taxon>
        <taxon>Grimontia</taxon>
    </lineage>
</organism>
<keyword evidence="4" id="KW-1185">Reference proteome</keyword>
<dbReference type="InterPro" id="IPR036249">
    <property type="entry name" value="Thioredoxin-like_sf"/>
</dbReference>
<keyword evidence="3" id="KW-0808">Transferase</keyword>
<accession>A0A128F273</accession>
<dbReference type="PANTHER" id="PTHR44051">
    <property type="entry name" value="GLUTATHIONE S-TRANSFERASE-RELATED"/>
    <property type="match status" value="1"/>
</dbReference>
<dbReference type="InterPro" id="IPR040079">
    <property type="entry name" value="Glutathione_S-Trfase"/>
</dbReference>
<dbReference type="Gene3D" id="3.40.30.10">
    <property type="entry name" value="Glutaredoxin"/>
    <property type="match status" value="1"/>
</dbReference>
<dbReference type="PROSITE" id="PS50405">
    <property type="entry name" value="GST_CTER"/>
    <property type="match status" value="1"/>
</dbReference>
<protein>
    <submittedName>
        <fullName evidence="3">Glutathionine S-transferase</fullName>
    </submittedName>
</protein>
<dbReference type="InterPro" id="IPR004045">
    <property type="entry name" value="Glutathione_S-Trfase_N"/>
</dbReference>
<dbReference type="EMBL" id="FIZY01000011">
    <property type="protein sequence ID" value="CZF80887.1"/>
    <property type="molecule type" value="Genomic_DNA"/>
</dbReference>
<dbReference type="Pfam" id="PF13409">
    <property type="entry name" value="GST_N_2"/>
    <property type="match status" value="1"/>
</dbReference>
<dbReference type="CDD" id="cd03051">
    <property type="entry name" value="GST_N_GTT2_like"/>
    <property type="match status" value="1"/>
</dbReference>
<dbReference type="AlphaFoldDB" id="A0A128F273"/>
<evidence type="ECO:0000259" key="1">
    <source>
        <dbReference type="PROSITE" id="PS50404"/>
    </source>
</evidence>
<dbReference type="RefSeq" id="WP_062707732.1">
    <property type="nucleotide sequence ID" value="NZ_CAWRCI010000011.1"/>
</dbReference>
<proteinExistence type="predicted"/>
<dbReference type="InterPro" id="IPR036282">
    <property type="entry name" value="Glutathione-S-Trfase_C_sf"/>
</dbReference>
<dbReference type="PANTHER" id="PTHR44051:SF8">
    <property type="entry name" value="GLUTATHIONE S-TRANSFERASE GSTA"/>
    <property type="match status" value="1"/>
</dbReference>
<evidence type="ECO:0000313" key="4">
    <source>
        <dbReference type="Proteomes" id="UP000073601"/>
    </source>
</evidence>
<sequence>MSSENKIALYETTGFPNPARIRAALAEKGALNQVEFIEVDVMNLEHRTEAFYAINPLGTVPVLRTLEGEHLSESTAITEYIDALFDGPALTGSTPLERGMIHMMQRRAESMVMDAVGTYFHHATAGLGPALETYQCGEWGNHQKQRALAGLSYFNQHLADRLYVAADAFSMADITLFYGLAFAEFAGIDIPAELTNLIGWRQAMSERACFSAN</sequence>
<reference evidence="4" key="1">
    <citation type="submission" date="2016-02" db="EMBL/GenBank/DDBJ databases">
        <authorList>
            <person name="Rodrigo-Torres Lidia"/>
            <person name="Arahal R.David."/>
        </authorList>
    </citation>
    <scope>NUCLEOTIDE SEQUENCE [LARGE SCALE GENOMIC DNA]</scope>
    <source>
        <strain evidence="4">CECT 8713</strain>
    </source>
</reference>
<feature type="domain" description="GST N-terminal" evidence="1">
    <location>
        <begin position="5"/>
        <end position="89"/>
    </location>
</feature>
<dbReference type="SFLD" id="SFLDS00019">
    <property type="entry name" value="Glutathione_Transferase_(cytos"/>
    <property type="match status" value="1"/>
</dbReference>
<dbReference type="GO" id="GO:0016740">
    <property type="term" value="F:transferase activity"/>
    <property type="evidence" value="ECO:0007669"/>
    <property type="project" value="UniProtKB-KW"/>
</dbReference>
<evidence type="ECO:0000313" key="3">
    <source>
        <dbReference type="EMBL" id="CZF80887.1"/>
    </source>
</evidence>
<dbReference type="OrthoDB" id="9797500at2"/>
<dbReference type="SUPFAM" id="SSF47616">
    <property type="entry name" value="GST C-terminal domain-like"/>
    <property type="match status" value="1"/>
</dbReference>
<gene>
    <name evidence="3" type="ORF">GMA8713_01640</name>
</gene>
<dbReference type="InterPro" id="IPR034345">
    <property type="entry name" value="Gtt2-like_N"/>
</dbReference>
<dbReference type="SUPFAM" id="SSF52833">
    <property type="entry name" value="Thioredoxin-like"/>
    <property type="match status" value="1"/>
</dbReference>